<dbReference type="Proteomes" id="UP000724874">
    <property type="component" value="Unassembled WGS sequence"/>
</dbReference>
<sequence length="108" mass="12072">MTGHHCLGKQRRNPRSRNQAEGALKAQCKEADETLRALLEEREMKDSQVHVNEWDHANNKSNQKNLGTIKSSNLCTEIIEYSSPDETAVCNLTSLTLSPSPHLLSMAN</sequence>
<dbReference type="GO" id="GO:0005524">
    <property type="term" value="F:ATP binding"/>
    <property type="evidence" value="ECO:0007669"/>
    <property type="project" value="TreeGrafter"/>
</dbReference>
<proteinExistence type="inferred from homology"/>
<evidence type="ECO:0000256" key="2">
    <source>
        <dbReference type="SAM" id="MobiDB-lite"/>
    </source>
</evidence>
<accession>A0A9P5N773</accession>
<organism evidence="4 5">
    <name type="scientific">Gymnopilus junonius</name>
    <name type="common">Spectacular rustgill mushroom</name>
    <name type="synonym">Gymnopilus spectabilis subsp. junonius</name>
    <dbReference type="NCBI Taxonomy" id="109634"/>
    <lineage>
        <taxon>Eukaryota</taxon>
        <taxon>Fungi</taxon>
        <taxon>Dikarya</taxon>
        <taxon>Basidiomycota</taxon>
        <taxon>Agaricomycotina</taxon>
        <taxon>Agaricomycetes</taxon>
        <taxon>Agaricomycetidae</taxon>
        <taxon>Agaricales</taxon>
        <taxon>Agaricineae</taxon>
        <taxon>Hymenogastraceae</taxon>
        <taxon>Gymnopilus</taxon>
    </lineage>
</organism>
<dbReference type="OrthoDB" id="3000483at2759"/>
<dbReference type="GO" id="GO:0005971">
    <property type="term" value="C:ribonucleoside-diphosphate reductase complex"/>
    <property type="evidence" value="ECO:0007669"/>
    <property type="project" value="TreeGrafter"/>
</dbReference>
<dbReference type="EMBL" id="JADNYJ010000557">
    <property type="protein sequence ID" value="KAF8868753.1"/>
    <property type="molecule type" value="Genomic_DNA"/>
</dbReference>
<name>A0A9P5N773_GYMJU</name>
<dbReference type="Gene3D" id="3.20.70.20">
    <property type="match status" value="1"/>
</dbReference>
<dbReference type="PANTHER" id="PTHR11573:SF6">
    <property type="entry name" value="RIBONUCLEOSIDE-DIPHOSPHATE REDUCTASE LARGE SUBUNIT"/>
    <property type="match status" value="1"/>
</dbReference>
<feature type="region of interest" description="Disordered" evidence="2">
    <location>
        <begin position="1"/>
        <end position="23"/>
    </location>
</feature>
<gene>
    <name evidence="4" type="ORF">CPB84DRAFT_1755777</name>
</gene>
<comment type="similarity">
    <text evidence="1">Belongs to the ribonucleoside diphosphate reductase large chain family.</text>
</comment>
<dbReference type="InterPro" id="IPR000788">
    <property type="entry name" value="RNR_lg_C"/>
</dbReference>
<feature type="domain" description="Ribonucleotide reductase large subunit C-terminal" evidence="3">
    <location>
        <begin position="48"/>
        <end position="98"/>
    </location>
</feature>
<protein>
    <recommendedName>
        <fullName evidence="3">Ribonucleotide reductase large subunit C-terminal domain-containing protein</fullName>
    </recommendedName>
</protein>
<evidence type="ECO:0000259" key="3">
    <source>
        <dbReference type="Pfam" id="PF02867"/>
    </source>
</evidence>
<evidence type="ECO:0000256" key="1">
    <source>
        <dbReference type="ARBA" id="ARBA00010406"/>
    </source>
</evidence>
<dbReference type="InterPro" id="IPR039718">
    <property type="entry name" value="Rrm1"/>
</dbReference>
<feature type="compositionally biased region" description="Basic residues" evidence="2">
    <location>
        <begin position="1"/>
        <end position="15"/>
    </location>
</feature>
<evidence type="ECO:0000313" key="4">
    <source>
        <dbReference type="EMBL" id="KAF8868753.1"/>
    </source>
</evidence>
<dbReference type="Pfam" id="PF02867">
    <property type="entry name" value="Ribonuc_red_lgC"/>
    <property type="match status" value="1"/>
</dbReference>
<dbReference type="GO" id="GO:0009263">
    <property type="term" value="P:deoxyribonucleotide biosynthetic process"/>
    <property type="evidence" value="ECO:0007669"/>
    <property type="project" value="TreeGrafter"/>
</dbReference>
<reference evidence="4" key="1">
    <citation type="submission" date="2020-11" db="EMBL/GenBank/DDBJ databases">
        <authorList>
            <consortium name="DOE Joint Genome Institute"/>
            <person name="Ahrendt S."/>
            <person name="Riley R."/>
            <person name="Andreopoulos W."/>
            <person name="LaButti K."/>
            <person name="Pangilinan J."/>
            <person name="Ruiz-duenas F.J."/>
            <person name="Barrasa J.M."/>
            <person name="Sanchez-Garcia M."/>
            <person name="Camarero S."/>
            <person name="Miyauchi S."/>
            <person name="Serrano A."/>
            <person name="Linde D."/>
            <person name="Babiker R."/>
            <person name="Drula E."/>
            <person name="Ayuso-Fernandez I."/>
            <person name="Pacheco R."/>
            <person name="Padilla G."/>
            <person name="Ferreira P."/>
            <person name="Barriuso J."/>
            <person name="Kellner H."/>
            <person name="Castanera R."/>
            <person name="Alfaro M."/>
            <person name="Ramirez L."/>
            <person name="Pisabarro A.G."/>
            <person name="Kuo A."/>
            <person name="Tritt A."/>
            <person name="Lipzen A."/>
            <person name="He G."/>
            <person name="Yan M."/>
            <person name="Ng V."/>
            <person name="Cullen D."/>
            <person name="Martin F."/>
            <person name="Rosso M.-N."/>
            <person name="Henrissat B."/>
            <person name="Hibbett D."/>
            <person name="Martinez A.T."/>
            <person name="Grigoriev I.V."/>
        </authorList>
    </citation>
    <scope>NUCLEOTIDE SEQUENCE</scope>
    <source>
        <strain evidence="4">AH 44721</strain>
    </source>
</reference>
<dbReference type="PANTHER" id="PTHR11573">
    <property type="entry name" value="RIBONUCLEOSIDE-DIPHOSPHATE REDUCTASE LARGE CHAIN"/>
    <property type="match status" value="1"/>
</dbReference>
<dbReference type="AlphaFoldDB" id="A0A9P5N773"/>
<evidence type="ECO:0000313" key="5">
    <source>
        <dbReference type="Proteomes" id="UP000724874"/>
    </source>
</evidence>
<comment type="caution">
    <text evidence="4">The sequence shown here is derived from an EMBL/GenBank/DDBJ whole genome shotgun (WGS) entry which is preliminary data.</text>
</comment>
<keyword evidence="5" id="KW-1185">Reference proteome</keyword>
<dbReference type="SUPFAM" id="SSF51998">
    <property type="entry name" value="PFL-like glycyl radical enzymes"/>
    <property type="match status" value="1"/>
</dbReference>
<dbReference type="GO" id="GO:0004748">
    <property type="term" value="F:ribonucleoside-diphosphate reductase activity, thioredoxin disulfide as acceptor"/>
    <property type="evidence" value="ECO:0007669"/>
    <property type="project" value="TreeGrafter"/>
</dbReference>